<evidence type="ECO:0000313" key="5">
    <source>
        <dbReference type="EMBL" id="EON78555.1"/>
    </source>
</evidence>
<evidence type="ECO:0000313" key="6">
    <source>
        <dbReference type="Proteomes" id="UP000013909"/>
    </source>
</evidence>
<proteinExistence type="inferred from homology"/>
<dbReference type="EMBL" id="AQHR01000029">
    <property type="protein sequence ID" value="EON78555.1"/>
    <property type="molecule type" value="Genomic_DNA"/>
</dbReference>
<name>R7ZWN4_9BACT</name>
<evidence type="ECO:0000256" key="3">
    <source>
        <dbReference type="ARBA" id="ARBA00022679"/>
    </source>
</evidence>
<dbReference type="InterPro" id="IPR029044">
    <property type="entry name" value="Nucleotide-diphossugar_trans"/>
</dbReference>
<evidence type="ECO:0000256" key="2">
    <source>
        <dbReference type="ARBA" id="ARBA00022676"/>
    </source>
</evidence>
<evidence type="ECO:0000259" key="4">
    <source>
        <dbReference type="Pfam" id="PF00535"/>
    </source>
</evidence>
<comment type="similarity">
    <text evidence="1">Belongs to the glycosyltransferase 2 family.</text>
</comment>
<sequence length="320" mass="36400">MLRRFLPSVVEHSVHDLIVVDNGSDDGSLTFLRSHYPAVRIIQLASNVGYSGGYNEGLAQLQGSYEFYLLLNSDMSVTPAWDLKMVDFLVEHPKMAVAQPKIRSINQEGYFDYAGGAGGFLDSFGYPYCRGRILHTLEEDRGQYQESINLDWASGACFCVRASCFHGFGGFDPMFFAHMEEIDLCWRLRSAGWEIGVNPEVAVFHLGGGTLRKSNPRKTYLNFRNSLFMLYKNLSCIAFIRVFVMRMVLDFGALIHIAFSNGLQHAWAIHKAYVHFLKNYRKLPTSPRNPAKFISSKQAHVKSIILAYYLQRKTRFGDFD</sequence>
<dbReference type="PATRIC" id="fig|1288963.3.peg.904"/>
<dbReference type="SUPFAM" id="SSF53448">
    <property type="entry name" value="Nucleotide-diphospho-sugar transferases"/>
    <property type="match status" value="1"/>
</dbReference>
<dbReference type="Proteomes" id="UP000013909">
    <property type="component" value="Unassembled WGS sequence"/>
</dbReference>
<keyword evidence="3 5" id="KW-0808">Transferase</keyword>
<dbReference type="AlphaFoldDB" id="R7ZWN4"/>
<dbReference type="PANTHER" id="PTHR43179">
    <property type="entry name" value="RHAMNOSYLTRANSFERASE WBBL"/>
    <property type="match status" value="1"/>
</dbReference>
<dbReference type="Pfam" id="PF00535">
    <property type="entry name" value="Glycos_transf_2"/>
    <property type="match status" value="1"/>
</dbReference>
<comment type="caution">
    <text evidence="5">The sequence shown here is derived from an EMBL/GenBank/DDBJ whole genome shotgun (WGS) entry which is preliminary data.</text>
</comment>
<dbReference type="PANTHER" id="PTHR43179:SF12">
    <property type="entry name" value="GALACTOFURANOSYLTRANSFERASE GLFT2"/>
    <property type="match status" value="1"/>
</dbReference>
<protein>
    <submittedName>
        <fullName evidence="5">Glycosyltransferase</fullName>
    </submittedName>
</protein>
<dbReference type="InterPro" id="IPR001173">
    <property type="entry name" value="Glyco_trans_2-like"/>
</dbReference>
<organism evidence="5 6">
    <name type="scientific">Lunatimonas lonarensis</name>
    <dbReference type="NCBI Taxonomy" id="1232681"/>
    <lineage>
        <taxon>Bacteria</taxon>
        <taxon>Pseudomonadati</taxon>
        <taxon>Bacteroidota</taxon>
        <taxon>Cytophagia</taxon>
        <taxon>Cytophagales</taxon>
        <taxon>Cyclobacteriaceae</taxon>
    </lineage>
</organism>
<reference evidence="5 6" key="1">
    <citation type="submission" date="2013-02" db="EMBL/GenBank/DDBJ databases">
        <title>A novel strain isolated from Lonar lake, Maharashtra, India.</title>
        <authorList>
            <person name="Singh A."/>
        </authorList>
    </citation>
    <scope>NUCLEOTIDE SEQUENCE [LARGE SCALE GENOMIC DNA]</scope>
    <source>
        <strain evidence="5 6">AK24</strain>
    </source>
</reference>
<dbReference type="Gene3D" id="3.90.550.10">
    <property type="entry name" value="Spore Coat Polysaccharide Biosynthesis Protein SpsA, Chain A"/>
    <property type="match status" value="1"/>
</dbReference>
<accession>R7ZWN4</accession>
<dbReference type="STRING" id="1232681.ADIS_0905"/>
<feature type="domain" description="Glycosyltransferase 2-like" evidence="4">
    <location>
        <begin position="2"/>
        <end position="110"/>
    </location>
</feature>
<dbReference type="GO" id="GO:0016757">
    <property type="term" value="F:glycosyltransferase activity"/>
    <property type="evidence" value="ECO:0007669"/>
    <property type="project" value="UniProtKB-KW"/>
</dbReference>
<dbReference type="CDD" id="cd04186">
    <property type="entry name" value="GT_2_like_c"/>
    <property type="match status" value="1"/>
</dbReference>
<gene>
    <name evidence="5" type="ORF">ADIS_0905</name>
</gene>
<keyword evidence="6" id="KW-1185">Reference proteome</keyword>
<evidence type="ECO:0000256" key="1">
    <source>
        <dbReference type="ARBA" id="ARBA00006739"/>
    </source>
</evidence>
<keyword evidence="2" id="KW-0328">Glycosyltransferase</keyword>